<evidence type="ECO:0000256" key="13">
    <source>
        <dbReference type="ARBA" id="ARBA00023136"/>
    </source>
</evidence>
<evidence type="ECO:0000256" key="18">
    <source>
        <dbReference type="SAM" id="MobiDB-lite"/>
    </source>
</evidence>
<keyword evidence="8 16" id="KW-0812">Transmembrane</keyword>
<keyword evidence="19" id="KW-0456">Lyase</keyword>
<evidence type="ECO:0000256" key="6">
    <source>
        <dbReference type="ARBA" id="ARBA00022448"/>
    </source>
</evidence>
<comment type="catalytic activity">
    <reaction evidence="15 16 17">
        <text>oxaloacetate + 2 Na(+)(in) + H(+) = pyruvate + 2 Na(+)(out) + CO2</text>
        <dbReference type="Rhea" id="RHEA:57724"/>
        <dbReference type="ChEBI" id="CHEBI:15361"/>
        <dbReference type="ChEBI" id="CHEBI:15378"/>
        <dbReference type="ChEBI" id="CHEBI:16452"/>
        <dbReference type="ChEBI" id="CHEBI:16526"/>
        <dbReference type="ChEBI" id="CHEBI:29101"/>
        <dbReference type="EC" id="7.2.4.2"/>
    </reaction>
</comment>
<evidence type="ECO:0000256" key="5">
    <source>
        <dbReference type="ARBA" id="ARBA00011869"/>
    </source>
</evidence>
<keyword evidence="6 16" id="KW-0813">Transport</keyword>
<evidence type="ECO:0000256" key="17">
    <source>
        <dbReference type="RuleBase" id="RU004278"/>
    </source>
</evidence>
<evidence type="ECO:0000313" key="20">
    <source>
        <dbReference type="Proteomes" id="UP000092627"/>
    </source>
</evidence>
<accession>A0A1A8TMZ2</accession>
<evidence type="ECO:0000256" key="15">
    <source>
        <dbReference type="ARBA" id="ARBA00048176"/>
    </source>
</evidence>
<comment type="cofactor">
    <cofactor evidence="1 16 17">
        <name>Na(+)</name>
        <dbReference type="ChEBI" id="CHEBI:29101"/>
    </cofactor>
</comment>
<keyword evidence="20" id="KW-1185">Reference proteome</keyword>
<dbReference type="RefSeq" id="WP_067213481.1">
    <property type="nucleotide sequence ID" value="NZ_FLOC01000017.1"/>
</dbReference>
<dbReference type="Pfam" id="PF04277">
    <property type="entry name" value="OAD_gamma"/>
    <property type="match status" value="1"/>
</dbReference>
<feature type="compositionally biased region" description="Low complexity" evidence="18">
    <location>
        <begin position="56"/>
        <end position="65"/>
    </location>
</feature>
<reference evidence="19 20" key="1">
    <citation type="submission" date="2016-06" db="EMBL/GenBank/DDBJ databases">
        <authorList>
            <person name="Kjaerup R.B."/>
            <person name="Dalgaard T.S."/>
            <person name="Juul-Madsen H.R."/>
        </authorList>
    </citation>
    <scope>NUCLEOTIDE SEQUENCE [LARGE SCALE GENOMIC DNA]</scope>
    <source>
        <strain evidence="19 20">CECT 5080</strain>
    </source>
</reference>
<keyword evidence="12 16" id="KW-0406">Ion transport</keyword>
<evidence type="ECO:0000256" key="9">
    <source>
        <dbReference type="ARBA" id="ARBA00022967"/>
    </source>
</evidence>
<comment type="subunit">
    <text evidence="5 16">Heterotrimer of an alpha, a beta and a gamma subunit.</text>
</comment>
<evidence type="ECO:0000256" key="16">
    <source>
        <dbReference type="HAMAP-Rule" id="MF_00404"/>
    </source>
</evidence>
<dbReference type="GO" id="GO:0036376">
    <property type="term" value="P:sodium ion export across plasma membrane"/>
    <property type="evidence" value="ECO:0007669"/>
    <property type="project" value="InterPro"/>
</dbReference>
<gene>
    <name evidence="16 19" type="primary">oadG</name>
    <name evidence="19" type="ORF">MAQ5080_02830</name>
</gene>
<dbReference type="GO" id="GO:0008948">
    <property type="term" value="F:oxaloacetate decarboxylase activity"/>
    <property type="evidence" value="ECO:0007669"/>
    <property type="project" value="UniProtKB-UniRule"/>
</dbReference>
<keyword evidence="7 16" id="KW-1003">Cell membrane</keyword>
<evidence type="ECO:0000256" key="8">
    <source>
        <dbReference type="ARBA" id="ARBA00022692"/>
    </source>
</evidence>
<comment type="similarity">
    <text evidence="4 16 17">Belongs to the OadG family.</text>
</comment>
<dbReference type="EMBL" id="FLOC01000017">
    <property type="protein sequence ID" value="SBS34281.1"/>
    <property type="molecule type" value="Genomic_DNA"/>
</dbReference>
<protein>
    <recommendedName>
        <fullName evidence="16">Probable oxaloacetate decarboxylase gamma chain</fullName>
        <ecNumber evidence="16">7.2.4.2</ecNumber>
    </recommendedName>
</protein>
<dbReference type="Proteomes" id="UP000092627">
    <property type="component" value="Unassembled WGS sequence"/>
</dbReference>
<keyword evidence="14 16" id="KW-0739">Sodium transport</keyword>
<evidence type="ECO:0000256" key="12">
    <source>
        <dbReference type="ARBA" id="ARBA00023065"/>
    </source>
</evidence>
<dbReference type="HAMAP" id="MF_00404">
    <property type="entry name" value="OadG"/>
    <property type="match status" value="1"/>
</dbReference>
<feature type="transmembrane region" description="Helical" evidence="16 17">
    <location>
        <begin position="12"/>
        <end position="32"/>
    </location>
</feature>
<keyword evidence="10 16" id="KW-1133">Transmembrane helix</keyword>
<organism evidence="19 20">
    <name type="scientific">Marinomonas aquimarina</name>
    <dbReference type="NCBI Taxonomy" id="295068"/>
    <lineage>
        <taxon>Bacteria</taxon>
        <taxon>Pseudomonadati</taxon>
        <taxon>Pseudomonadota</taxon>
        <taxon>Gammaproteobacteria</taxon>
        <taxon>Oceanospirillales</taxon>
        <taxon>Oceanospirillaceae</taxon>
        <taxon>Marinomonas</taxon>
    </lineage>
</organism>
<evidence type="ECO:0000256" key="2">
    <source>
        <dbReference type="ARBA" id="ARBA00003002"/>
    </source>
</evidence>
<evidence type="ECO:0000256" key="7">
    <source>
        <dbReference type="ARBA" id="ARBA00022475"/>
    </source>
</evidence>
<keyword evidence="11 16" id="KW-0915">Sodium</keyword>
<dbReference type="InterPro" id="IPR023424">
    <property type="entry name" value="OadG"/>
</dbReference>
<keyword evidence="13 16" id="KW-0472">Membrane</keyword>
<dbReference type="GO" id="GO:0005886">
    <property type="term" value="C:plasma membrane"/>
    <property type="evidence" value="ECO:0007669"/>
    <property type="project" value="UniProtKB-SubCell"/>
</dbReference>
<comment type="function">
    <text evidence="2 16 17">Catalyzes the decarboxylation of oxaloacetate coupled to Na(+) translocation.</text>
</comment>
<dbReference type="GO" id="GO:0015451">
    <property type="term" value="F:decarboxylation-driven active transmembrane transporter activity"/>
    <property type="evidence" value="ECO:0007669"/>
    <property type="project" value="UniProtKB-EC"/>
</dbReference>
<dbReference type="GO" id="GO:0015081">
    <property type="term" value="F:sodium ion transmembrane transporter activity"/>
    <property type="evidence" value="ECO:0007669"/>
    <property type="project" value="UniProtKB-UniRule"/>
</dbReference>
<evidence type="ECO:0000256" key="3">
    <source>
        <dbReference type="ARBA" id="ARBA00004162"/>
    </source>
</evidence>
<evidence type="ECO:0000256" key="11">
    <source>
        <dbReference type="ARBA" id="ARBA00023053"/>
    </source>
</evidence>
<evidence type="ECO:0000256" key="4">
    <source>
        <dbReference type="ARBA" id="ARBA00005844"/>
    </source>
</evidence>
<feature type="region of interest" description="Disordered" evidence="18">
    <location>
        <begin position="49"/>
        <end position="68"/>
    </location>
</feature>
<evidence type="ECO:0000256" key="10">
    <source>
        <dbReference type="ARBA" id="ARBA00022989"/>
    </source>
</evidence>
<sequence>MNNLINDGLGLLLLGMGFVFVFLCLLIVATGLMSKFINRYFPEAAPVTKKPATVPSSASAASASATDPKVAAAITAAIHQHRNR</sequence>
<evidence type="ECO:0000256" key="1">
    <source>
        <dbReference type="ARBA" id="ARBA00001959"/>
    </source>
</evidence>
<dbReference type="InterPro" id="IPR005899">
    <property type="entry name" value="Na_pump_deCOase"/>
</dbReference>
<dbReference type="AlphaFoldDB" id="A0A1A8TMZ2"/>
<proteinExistence type="inferred from homology"/>
<dbReference type="STRING" id="295068.MAQ5080_02830"/>
<comment type="subcellular location">
    <subcellularLocation>
        <location evidence="3 16 17">Cell membrane</location>
        <topology evidence="3 16 17">Single-pass membrane protein</topology>
    </subcellularLocation>
</comment>
<name>A0A1A8TMZ2_9GAMM</name>
<dbReference type="EC" id="7.2.4.2" evidence="16"/>
<evidence type="ECO:0000256" key="14">
    <source>
        <dbReference type="ARBA" id="ARBA00023201"/>
    </source>
</evidence>
<keyword evidence="9 16" id="KW-1278">Translocase</keyword>
<evidence type="ECO:0000313" key="19">
    <source>
        <dbReference type="EMBL" id="SBS34281.1"/>
    </source>
</evidence>
<dbReference type="NCBIfam" id="TIGR01195">
    <property type="entry name" value="oadG_fam"/>
    <property type="match status" value="1"/>
</dbReference>